<accession>A0A1M7LUD9</accession>
<dbReference type="RefSeq" id="WP_174788057.1">
    <property type="nucleotide sequence ID" value="NZ_BJXU01000200.1"/>
</dbReference>
<dbReference type="AlphaFoldDB" id="A0A1M7LUD9"/>
<evidence type="ECO:0000313" key="4">
    <source>
        <dbReference type="Proteomes" id="UP000321726"/>
    </source>
</evidence>
<dbReference type="InterPro" id="IPR029044">
    <property type="entry name" value="Nucleotide-diphossugar_trans"/>
</dbReference>
<evidence type="ECO:0000313" key="3">
    <source>
        <dbReference type="Proteomes" id="UP000184123"/>
    </source>
</evidence>
<name>A0A1M7LUD9_9GAMM</name>
<evidence type="ECO:0000313" key="1">
    <source>
        <dbReference type="EMBL" id="GEN26234.1"/>
    </source>
</evidence>
<proteinExistence type="predicted"/>
<dbReference type="EMBL" id="BJXU01000200">
    <property type="protein sequence ID" value="GEN26234.1"/>
    <property type="molecule type" value="Genomic_DNA"/>
</dbReference>
<reference evidence="2 3" key="1">
    <citation type="submission" date="2016-11" db="EMBL/GenBank/DDBJ databases">
        <authorList>
            <person name="Jaros S."/>
            <person name="Januszkiewicz K."/>
            <person name="Wedrychowicz H."/>
        </authorList>
    </citation>
    <scope>NUCLEOTIDE SEQUENCE [LARGE SCALE GENOMIC DNA]</scope>
    <source>
        <strain evidence="2 3">DSM 4740</strain>
    </source>
</reference>
<dbReference type="SUPFAM" id="SSF53448">
    <property type="entry name" value="Nucleotide-diphospho-sugar transferases"/>
    <property type="match status" value="1"/>
</dbReference>
<gene>
    <name evidence="1" type="ORF">HCU01_41830</name>
    <name evidence="2" type="ORF">SAMN05660971_03937</name>
</gene>
<dbReference type="Proteomes" id="UP000184123">
    <property type="component" value="Unassembled WGS sequence"/>
</dbReference>
<protein>
    <submittedName>
        <fullName evidence="2">Uncharacterized protein</fullName>
    </submittedName>
</protein>
<keyword evidence="4" id="KW-1185">Reference proteome</keyword>
<evidence type="ECO:0000313" key="2">
    <source>
        <dbReference type="EMBL" id="SHM81712.1"/>
    </source>
</evidence>
<dbReference type="EMBL" id="FRCA01000014">
    <property type="protein sequence ID" value="SHM81712.1"/>
    <property type="molecule type" value="Genomic_DNA"/>
</dbReference>
<organism evidence="2 3">
    <name type="scientific">Halomonas cupida</name>
    <dbReference type="NCBI Taxonomy" id="44933"/>
    <lineage>
        <taxon>Bacteria</taxon>
        <taxon>Pseudomonadati</taxon>
        <taxon>Pseudomonadota</taxon>
        <taxon>Gammaproteobacteria</taxon>
        <taxon>Oceanospirillales</taxon>
        <taxon>Halomonadaceae</taxon>
        <taxon>Halomonas</taxon>
    </lineage>
</organism>
<reference evidence="1 4" key="2">
    <citation type="submission" date="2019-07" db="EMBL/GenBank/DDBJ databases">
        <title>Whole genome shotgun sequence of Halomonas cupida NBRC 102219.</title>
        <authorList>
            <person name="Hosoyama A."/>
            <person name="Uohara A."/>
            <person name="Ohji S."/>
            <person name="Ichikawa N."/>
        </authorList>
    </citation>
    <scope>NUCLEOTIDE SEQUENCE [LARGE SCALE GENOMIC DNA]</scope>
    <source>
        <strain evidence="1 4">NBRC 102219</strain>
    </source>
</reference>
<dbReference type="Proteomes" id="UP000321726">
    <property type="component" value="Unassembled WGS sequence"/>
</dbReference>
<sequence>MTNAGHTTLEQQEHRATRVCVLRSGGDFGPQHVQWLAKQIPGLVCLADVPVEGVPTIALPDQWPGWWAKMHLFDPNLIEGDILFFDLDTVVVGSLKGFDTGFTTMLSDFFNPELACSSLMYIASADKEAVWNAWKKSPDKHMDRCRTRECWGDQGFLGSVLSPQRWQDVLPGRIVSYKLDCLSGLPDKADVVCFHGEPRPWASGEPWVPAFEGNSHSEGQRYKPRRRKTLIERVKRLFR</sequence>